<name>D0LYU4_HALO1</name>
<feature type="chain" id="PRO_5003010617" evidence="1">
    <location>
        <begin position="26"/>
        <end position="307"/>
    </location>
</feature>
<proteinExistence type="predicted"/>
<dbReference type="EMBL" id="CP001804">
    <property type="protein sequence ID" value="ACY14414.1"/>
    <property type="molecule type" value="Genomic_DNA"/>
</dbReference>
<dbReference type="HOGENOM" id="CLU_905420_0_0_7"/>
<keyword evidence="1" id="KW-0732">Signal</keyword>
<keyword evidence="3" id="KW-1185">Reference proteome</keyword>
<feature type="signal peptide" evidence="1">
    <location>
        <begin position="1"/>
        <end position="25"/>
    </location>
</feature>
<evidence type="ECO:0000313" key="3">
    <source>
        <dbReference type="Proteomes" id="UP000001880"/>
    </source>
</evidence>
<evidence type="ECO:0000313" key="2">
    <source>
        <dbReference type="EMBL" id="ACY14414.1"/>
    </source>
</evidence>
<accession>D0LYU4</accession>
<reference evidence="2 3" key="1">
    <citation type="journal article" date="2010" name="Stand. Genomic Sci.">
        <title>Complete genome sequence of Haliangium ochraceum type strain (SMP-2).</title>
        <authorList>
            <consortium name="US DOE Joint Genome Institute (JGI-PGF)"/>
            <person name="Ivanova N."/>
            <person name="Daum C."/>
            <person name="Lang E."/>
            <person name="Abt B."/>
            <person name="Kopitz M."/>
            <person name="Saunders E."/>
            <person name="Lapidus A."/>
            <person name="Lucas S."/>
            <person name="Glavina Del Rio T."/>
            <person name="Nolan M."/>
            <person name="Tice H."/>
            <person name="Copeland A."/>
            <person name="Cheng J.F."/>
            <person name="Chen F."/>
            <person name="Bruce D."/>
            <person name="Goodwin L."/>
            <person name="Pitluck S."/>
            <person name="Mavromatis K."/>
            <person name="Pati A."/>
            <person name="Mikhailova N."/>
            <person name="Chen A."/>
            <person name="Palaniappan K."/>
            <person name="Land M."/>
            <person name="Hauser L."/>
            <person name="Chang Y.J."/>
            <person name="Jeffries C.D."/>
            <person name="Detter J.C."/>
            <person name="Brettin T."/>
            <person name="Rohde M."/>
            <person name="Goker M."/>
            <person name="Bristow J."/>
            <person name="Markowitz V."/>
            <person name="Eisen J.A."/>
            <person name="Hugenholtz P."/>
            <person name="Kyrpides N.C."/>
            <person name="Klenk H.P."/>
        </authorList>
    </citation>
    <scope>NUCLEOTIDE SEQUENCE [LARGE SCALE GENOMIC DNA]</scope>
    <source>
        <strain evidence="3">DSM 14365 / CIP 107738 / JCM 11303 / AJ 13395 / SMP-2</strain>
    </source>
</reference>
<dbReference type="Proteomes" id="UP000001880">
    <property type="component" value="Chromosome"/>
</dbReference>
<gene>
    <name evidence="2" type="ordered locus">Hoch_1866</name>
</gene>
<sequence length="307" mass="33897">MTYFRMLAAAALVSLVSLASPPAEAGDGQRALSVLPRNTSLIITWNLARSRSSPIGGEFVDILADDKVIGGTVQRLRKRMKLAWERDIDTVVFAMATEVSFSGQISLLIEGRFTPQMLASAAQKERGFRGLIHRGVDYYQVGGTEVAYLDGFWVTTRRGRMPRIIDIARAQGASAKRNRALMSLLSSVPMSKDMWCAMVAPKRMREEVSRETGTWSLHGLTASVDFRRRMRVRMRAALSKRDDVVSLGTWLKTKGPNQASVKAMGLSGALRKATVSRRENSLELVLDVPEGAYATLEKHLRELAAGK</sequence>
<dbReference type="KEGG" id="hoh:Hoch_1866"/>
<dbReference type="AlphaFoldDB" id="D0LYU4"/>
<evidence type="ECO:0000256" key="1">
    <source>
        <dbReference type="SAM" id="SignalP"/>
    </source>
</evidence>
<protein>
    <submittedName>
        <fullName evidence="2">Uncharacterized protein</fullName>
    </submittedName>
</protein>
<organism evidence="2 3">
    <name type="scientific">Haliangium ochraceum (strain DSM 14365 / JCM 11303 / SMP-2)</name>
    <dbReference type="NCBI Taxonomy" id="502025"/>
    <lineage>
        <taxon>Bacteria</taxon>
        <taxon>Pseudomonadati</taxon>
        <taxon>Myxococcota</taxon>
        <taxon>Polyangia</taxon>
        <taxon>Haliangiales</taxon>
        <taxon>Kofleriaceae</taxon>
        <taxon>Haliangium</taxon>
    </lineage>
</organism>
<dbReference type="RefSeq" id="WP_012827022.1">
    <property type="nucleotide sequence ID" value="NC_013440.1"/>
</dbReference>